<evidence type="ECO:0000259" key="5">
    <source>
        <dbReference type="PROSITE" id="PS51296"/>
    </source>
</evidence>
<dbReference type="Pfam" id="PF00355">
    <property type="entry name" value="Rieske"/>
    <property type="match status" value="1"/>
</dbReference>
<dbReference type="PROSITE" id="PS51296">
    <property type="entry name" value="RIESKE"/>
    <property type="match status" value="1"/>
</dbReference>
<dbReference type="GO" id="GO:0046872">
    <property type="term" value="F:metal ion binding"/>
    <property type="evidence" value="ECO:0007669"/>
    <property type="project" value="UniProtKB-KW"/>
</dbReference>
<evidence type="ECO:0000256" key="2">
    <source>
        <dbReference type="ARBA" id="ARBA00022723"/>
    </source>
</evidence>
<dbReference type="RefSeq" id="WP_114451708.1">
    <property type="nucleotide sequence ID" value="NZ_QPJC01000002.1"/>
</dbReference>
<evidence type="ECO:0000256" key="3">
    <source>
        <dbReference type="ARBA" id="ARBA00023004"/>
    </source>
</evidence>
<dbReference type="PANTHER" id="PTHR21496:SF23">
    <property type="entry name" value="3-PHENYLPROPIONATE_CINNAMIC ACID DIOXYGENASE FERREDOXIN SUBUNIT"/>
    <property type="match status" value="1"/>
</dbReference>
<dbReference type="GO" id="GO:0004497">
    <property type="term" value="F:monooxygenase activity"/>
    <property type="evidence" value="ECO:0007669"/>
    <property type="project" value="UniProtKB-ARBA"/>
</dbReference>
<gene>
    <name evidence="6" type="ORF">DFQ14_102140</name>
</gene>
<keyword evidence="7" id="KW-1185">Reference proteome</keyword>
<organism evidence="6 7">
    <name type="scientific">Halopolyspora algeriensis</name>
    <dbReference type="NCBI Taxonomy" id="1500506"/>
    <lineage>
        <taxon>Bacteria</taxon>
        <taxon>Bacillati</taxon>
        <taxon>Actinomycetota</taxon>
        <taxon>Actinomycetes</taxon>
        <taxon>Actinomycetes incertae sedis</taxon>
        <taxon>Halopolyspora</taxon>
    </lineage>
</organism>
<comment type="caution">
    <text evidence="6">The sequence shown here is derived from an EMBL/GenBank/DDBJ whole genome shotgun (WGS) entry which is preliminary data.</text>
</comment>
<dbReference type="AlphaFoldDB" id="A0A368VVH2"/>
<dbReference type="Gene3D" id="2.102.10.10">
    <property type="entry name" value="Rieske [2Fe-2S] iron-sulphur domain"/>
    <property type="match status" value="1"/>
</dbReference>
<dbReference type="GO" id="GO:0016705">
    <property type="term" value="F:oxidoreductase activity, acting on paired donors, with incorporation or reduction of molecular oxygen"/>
    <property type="evidence" value="ECO:0007669"/>
    <property type="project" value="UniProtKB-ARBA"/>
</dbReference>
<feature type="domain" description="Rieske" evidence="5">
    <location>
        <begin position="5"/>
        <end position="98"/>
    </location>
</feature>
<evidence type="ECO:0000313" key="7">
    <source>
        <dbReference type="Proteomes" id="UP000253495"/>
    </source>
</evidence>
<keyword evidence="2" id="KW-0479">Metal-binding</keyword>
<proteinExistence type="predicted"/>
<dbReference type="GO" id="GO:0051537">
    <property type="term" value="F:2 iron, 2 sulfur cluster binding"/>
    <property type="evidence" value="ECO:0007669"/>
    <property type="project" value="UniProtKB-KW"/>
</dbReference>
<reference evidence="6 7" key="1">
    <citation type="submission" date="2018-07" db="EMBL/GenBank/DDBJ databases">
        <title>Genomic Encyclopedia of Type Strains, Phase III (KMG-III): the genomes of soil and plant-associated and newly described type strains.</title>
        <authorList>
            <person name="Whitman W."/>
        </authorList>
    </citation>
    <scope>NUCLEOTIDE SEQUENCE [LARGE SCALE GENOMIC DNA]</scope>
    <source>
        <strain evidence="6 7">CECT 8575</strain>
    </source>
</reference>
<protein>
    <submittedName>
        <fullName evidence="6">Nitrite reductase (NADH) small subunit</fullName>
    </submittedName>
</protein>
<keyword evidence="4" id="KW-0411">Iron-sulfur</keyword>
<evidence type="ECO:0000313" key="6">
    <source>
        <dbReference type="EMBL" id="RCW45839.1"/>
    </source>
</evidence>
<dbReference type="InterPro" id="IPR036922">
    <property type="entry name" value="Rieske_2Fe-2S_sf"/>
</dbReference>
<dbReference type="SUPFAM" id="SSF50022">
    <property type="entry name" value="ISP domain"/>
    <property type="match status" value="1"/>
</dbReference>
<accession>A0A368VVH2</accession>
<keyword evidence="3" id="KW-0408">Iron</keyword>
<dbReference type="Proteomes" id="UP000253495">
    <property type="component" value="Unassembled WGS sequence"/>
</dbReference>
<dbReference type="PANTHER" id="PTHR21496">
    <property type="entry name" value="FERREDOXIN-RELATED"/>
    <property type="match status" value="1"/>
</dbReference>
<sequence length="113" mass="12863">MSEWVHVAHLEELTRGRKKVVTVGSEEIALFLVGDRVYALHNVCLHKQRSLAKGTVFNGRVVCPGHQWAFDLETGWEEEKEECQPTYEVKVEGDSVHVIPQRRVLTEAPAVRD</sequence>
<keyword evidence="1" id="KW-0001">2Fe-2S</keyword>
<name>A0A368VVH2_9ACTN</name>
<dbReference type="EMBL" id="QPJC01000002">
    <property type="protein sequence ID" value="RCW45839.1"/>
    <property type="molecule type" value="Genomic_DNA"/>
</dbReference>
<evidence type="ECO:0000256" key="4">
    <source>
        <dbReference type="ARBA" id="ARBA00023014"/>
    </source>
</evidence>
<dbReference type="OrthoDB" id="147178at2"/>
<evidence type="ECO:0000256" key="1">
    <source>
        <dbReference type="ARBA" id="ARBA00022714"/>
    </source>
</evidence>
<dbReference type="InterPro" id="IPR017941">
    <property type="entry name" value="Rieske_2Fe-2S"/>
</dbReference>